<dbReference type="AlphaFoldDB" id="A0A1G7SCW3"/>
<dbReference type="OrthoDB" id="7066463at2"/>
<feature type="transmembrane region" description="Helical" evidence="1">
    <location>
        <begin position="138"/>
        <end position="160"/>
    </location>
</feature>
<feature type="transmembrane region" description="Helical" evidence="1">
    <location>
        <begin position="59"/>
        <end position="78"/>
    </location>
</feature>
<evidence type="ECO:0000313" key="3">
    <source>
        <dbReference type="Proteomes" id="UP000199203"/>
    </source>
</evidence>
<dbReference type="STRING" id="454006.SAMN05421825_2940"/>
<feature type="transmembrane region" description="Helical" evidence="1">
    <location>
        <begin position="204"/>
        <end position="225"/>
    </location>
</feature>
<feature type="transmembrane region" description="Helical" evidence="1">
    <location>
        <begin position="12"/>
        <end position="31"/>
    </location>
</feature>
<proteinExistence type="predicted"/>
<name>A0A1G7SCW3_9FLAO</name>
<dbReference type="Proteomes" id="UP000199203">
    <property type="component" value="Unassembled WGS sequence"/>
</dbReference>
<accession>A0A1G7SCW3</accession>
<gene>
    <name evidence="2" type="ORF">SAMN05421825_2940</name>
</gene>
<dbReference type="RefSeq" id="WP_089874153.1">
    <property type="nucleotide sequence ID" value="NZ_FNBH01000003.1"/>
</dbReference>
<sequence length="248" mass="28361">MDDKFYRKLQLWAAWCGILYCVIYGGTVIIYPHNVPPPDPTFTAQELVDNFYLKYQSQILLGQSLSVATGILFLPWAVQMTLLMWKREPIPLLALIQLGGGILTTWVSMQPPVMWAWCAENAGIVSPELIKMNHFQGWYFFNMTYWATTIEYIAIFIFVMKDKQKPAIMPKWCAWLALLTGLAFIPETMLPYHKTGIFAINGYWNFHTAFLMFFIFTGASSIYMIKNIKKVKIAAAPGIGQAIGRSQF</sequence>
<keyword evidence="3" id="KW-1185">Reference proteome</keyword>
<keyword evidence="1" id="KW-0472">Membrane</keyword>
<dbReference type="EMBL" id="FNBH01000003">
    <property type="protein sequence ID" value="SDG20823.1"/>
    <property type="molecule type" value="Genomic_DNA"/>
</dbReference>
<organism evidence="2 3">
    <name type="scientific">Epilithonimonas hungarica</name>
    <dbReference type="NCBI Taxonomy" id="454006"/>
    <lineage>
        <taxon>Bacteria</taxon>
        <taxon>Pseudomonadati</taxon>
        <taxon>Bacteroidota</taxon>
        <taxon>Flavobacteriia</taxon>
        <taxon>Flavobacteriales</taxon>
        <taxon>Weeksellaceae</taxon>
        <taxon>Chryseobacterium group</taxon>
        <taxon>Epilithonimonas</taxon>
    </lineage>
</organism>
<protein>
    <submittedName>
        <fullName evidence="2">Uncharacterized protein</fullName>
    </submittedName>
</protein>
<feature type="transmembrane region" description="Helical" evidence="1">
    <location>
        <begin position="90"/>
        <end position="109"/>
    </location>
</feature>
<keyword evidence="1" id="KW-1133">Transmembrane helix</keyword>
<keyword evidence="1" id="KW-0812">Transmembrane</keyword>
<feature type="transmembrane region" description="Helical" evidence="1">
    <location>
        <begin position="172"/>
        <end position="192"/>
    </location>
</feature>
<reference evidence="3" key="1">
    <citation type="submission" date="2016-10" db="EMBL/GenBank/DDBJ databases">
        <authorList>
            <person name="Varghese N."/>
            <person name="Submissions S."/>
        </authorList>
    </citation>
    <scope>NUCLEOTIDE SEQUENCE [LARGE SCALE GENOMIC DNA]</scope>
    <source>
        <strain evidence="3">DSM 19684</strain>
    </source>
</reference>
<evidence type="ECO:0000313" key="2">
    <source>
        <dbReference type="EMBL" id="SDG20823.1"/>
    </source>
</evidence>
<evidence type="ECO:0000256" key="1">
    <source>
        <dbReference type="SAM" id="Phobius"/>
    </source>
</evidence>